<reference evidence="6" key="2">
    <citation type="submission" date="2015-01" db="EMBL/GenBank/DDBJ databases">
        <title>Evolutionary Origins and Diversification of the Mycorrhizal Mutualists.</title>
        <authorList>
            <consortium name="DOE Joint Genome Institute"/>
            <consortium name="Mycorrhizal Genomics Consortium"/>
            <person name="Kohler A."/>
            <person name="Kuo A."/>
            <person name="Nagy L.G."/>
            <person name="Floudas D."/>
            <person name="Copeland A."/>
            <person name="Barry K.W."/>
            <person name="Cichocki N."/>
            <person name="Veneault-Fourrey C."/>
            <person name="LaButti K."/>
            <person name="Lindquist E.A."/>
            <person name="Lipzen A."/>
            <person name="Lundell T."/>
            <person name="Morin E."/>
            <person name="Murat C."/>
            <person name="Riley R."/>
            <person name="Ohm R."/>
            <person name="Sun H."/>
            <person name="Tunlid A."/>
            <person name="Henrissat B."/>
            <person name="Grigoriev I.V."/>
            <person name="Hibbett D.S."/>
            <person name="Martin F."/>
        </authorList>
    </citation>
    <scope>NUCLEOTIDE SEQUENCE [LARGE SCALE GENOMIC DNA]</scope>
    <source>
        <strain evidence="6">h7</strain>
    </source>
</reference>
<feature type="compositionally biased region" description="Polar residues" evidence="3">
    <location>
        <begin position="988"/>
        <end position="1005"/>
    </location>
</feature>
<dbReference type="GO" id="GO:0006351">
    <property type="term" value="P:DNA-templated transcription"/>
    <property type="evidence" value="ECO:0007669"/>
    <property type="project" value="InterPro"/>
</dbReference>
<proteinExistence type="predicted"/>
<evidence type="ECO:0000256" key="2">
    <source>
        <dbReference type="ARBA" id="ARBA00023242"/>
    </source>
</evidence>
<keyword evidence="6" id="KW-1185">Reference proteome</keyword>
<name>A0A0C3CSE8_HEBCY</name>
<evidence type="ECO:0000256" key="3">
    <source>
        <dbReference type="SAM" id="MobiDB-lite"/>
    </source>
</evidence>
<dbReference type="HOGENOM" id="CLU_006019_2_1_1"/>
<reference evidence="5 6" key="1">
    <citation type="submission" date="2014-04" db="EMBL/GenBank/DDBJ databases">
        <authorList>
            <consortium name="DOE Joint Genome Institute"/>
            <person name="Kuo A."/>
            <person name="Gay G."/>
            <person name="Dore J."/>
            <person name="Kohler A."/>
            <person name="Nagy L.G."/>
            <person name="Floudas D."/>
            <person name="Copeland A."/>
            <person name="Barry K.W."/>
            <person name="Cichocki N."/>
            <person name="Veneault-Fourrey C."/>
            <person name="LaButti K."/>
            <person name="Lindquist E.A."/>
            <person name="Lipzen A."/>
            <person name="Lundell T."/>
            <person name="Morin E."/>
            <person name="Murat C."/>
            <person name="Sun H."/>
            <person name="Tunlid A."/>
            <person name="Henrissat B."/>
            <person name="Grigoriev I.V."/>
            <person name="Hibbett D.S."/>
            <person name="Martin F."/>
            <person name="Nordberg H.P."/>
            <person name="Cantor M.N."/>
            <person name="Hua S.X."/>
        </authorList>
    </citation>
    <scope>NUCLEOTIDE SEQUENCE [LARGE SCALE GENOMIC DNA]</scope>
    <source>
        <strain evidence="6">h7</strain>
    </source>
</reference>
<protein>
    <recommendedName>
        <fullName evidence="4">Xylanolytic transcriptional activator regulatory domain-containing protein</fullName>
    </recommendedName>
</protein>
<dbReference type="InterPro" id="IPR027417">
    <property type="entry name" value="P-loop_NTPase"/>
</dbReference>
<dbReference type="PANTHER" id="PTHR46910:SF38">
    <property type="entry name" value="ZN(2)-C6 FUNGAL-TYPE DOMAIN-CONTAINING PROTEIN"/>
    <property type="match status" value="1"/>
</dbReference>
<dbReference type="CDD" id="cd12148">
    <property type="entry name" value="fungal_TF_MHR"/>
    <property type="match status" value="1"/>
</dbReference>
<dbReference type="InterPro" id="IPR050987">
    <property type="entry name" value="AtrR-like"/>
</dbReference>
<dbReference type="SUPFAM" id="SSF52540">
    <property type="entry name" value="P-loop containing nucleoside triphosphate hydrolases"/>
    <property type="match status" value="1"/>
</dbReference>
<dbReference type="InterPro" id="IPR056884">
    <property type="entry name" value="NPHP3-like_N"/>
</dbReference>
<dbReference type="PANTHER" id="PTHR46910">
    <property type="entry name" value="TRANSCRIPTION FACTOR PDR1"/>
    <property type="match status" value="1"/>
</dbReference>
<evidence type="ECO:0000259" key="4">
    <source>
        <dbReference type="SMART" id="SM00906"/>
    </source>
</evidence>
<dbReference type="SMART" id="SM00906">
    <property type="entry name" value="Fungal_trans"/>
    <property type="match status" value="1"/>
</dbReference>
<feature type="region of interest" description="Disordered" evidence="3">
    <location>
        <begin position="944"/>
        <end position="1012"/>
    </location>
</feature>
<dbReference type="Pfam" id="PF24883">
    <property type="entry name" value="NPHP3_N"/>
    <property type="match status" value="1"/>
</dbReference>
<organism evidence="5 6">
    <name type="scientific">Hebeloma cylindrosporum</name>
    <dbReference type="NCBI Taxonomy" id="76867"/>
    <lineage>
        <taxon>Eukaryota</taxon>
        <taxon>Fungi</taxon>
        <taxon>Dikarya</taxon>
        <taxon>Basidiomycota</taxon>
        <taxon>Agaricomycotina</taxon>
        <taxon>Agaricomycetes</taxon>
        <taxon>Agaricomycetidae</taxon>
        <taxon>Agaricales</taxon>
        <taxon>Agaricineae</taxon>
        <taxon>Hymenogastraceae</taxon>
        <taxon>Hebeloma</taxon>
    </lineage>
</organism>
<feature type="region of interest" description="Disordered" evidence="3">
    <location>
        <begin position="826"/>
        <end position="883"/>
    </location>
</feature>
<evidence type="ECO:0000313" key="5">
    <source>
        <dbReference type="EMBL" id="KIM46821.1"/>
    </source>
</evidence>
<feature type="compositionally biased region" description="Polar residues" evidence="3">
    <location>
        <begin position="846"/>
        <end position="872"/>
    </location>
</feature>
<keyword evidence="2" id="KW-0539">Nucleus</keyword>
<dbReference type="GO" id="GO:0003677">
    <property type="term" value="F:DNA binding"/>
    <property type="evidence" value="ECO:0007669"/>
    <property type="project" value="InterPro"/>
</dbReference>
<keyword evidence="1" id="KW-0677">Repeat</keyword>
<dbReference type="Gene3D" id="3.40.50.300">
    <property type="entry name" value="P-loop containing nucleotide triphosphate hydrolases"/>
    <property type="match status" value="1"/>
</dbReference>
<evidence type="ECO:0000256" key="1">
    <source>
        <dbReference type="ARBA" id="ARBA00022737"/>
    </source>
</evidence>
<dbReference type="InterPro" id="IPR007219">
    <property type="entry name" value="XnlR_reg_dom"/>
</dbReference>
<dbReference type="STRING" id="686832.A0A0C3CSE8"/>
<dbReference type="EMBL" id="KN831770">
    <property type="protein sequence ID" value="KIM46821.1"/>
    <property type="molecule type" value="Genomic_DNA"/>
</dbReference>
<sequence>MFASHTLISGGTFTNNRNDHVHYHGFRESAGILHRATATTAFHNSGERFDPTKCPPAVLTKLMKWIKREENLDAFIMWMYGPAGAGKSAIAQTIAEMCEEEMLLLASFSFSRNDPSRSTVKPLIATIAYQIMVNIPDLRDAILGAIDRDPLIFSKFLAVQVKALIVAPLQQLAEAGLFKEPTCPRLIIIDGLDECFDPKVQQNIMDVLAKAKRQHQLPLIFLISSRPEKHISLAFSTGPVLPSVTTRMALEESYLERLEKKAAGLDKLLRRLCPDETGYNELNSSLDSNRIMEQSSVDPGTLFDETTLQVQANTKKVGTYIAAQETHDEDDSTSALVDLKRMALTPSESRFVGKSSDIMLVWKAMELRKEYTGNGESRNAEKPVFKHRRTEFWEMEQWVWRPDATASPTYTFPELDLALHCTDLYFKRDNLYLPLLHRPTFDRSVQEGRHLEDEKFARVFLLVCAVGARYSDDPRVLLDAVDPSHSSGWKWFNQVQTMKRSLISPPTVEDLQSYCLCIQFLTGSNCHESCATLVGVALHLAQDAGAHRRHANSHTLTPEEELWKRAFWALVCMDRMVSPAMGRPCSIQEEDFDLDLPVDCDDEYWDNPDPEKRFKQPPNKPSLITAYILRLKLHQILAMCLRTIYSINKSKTFLDFAAQQGEQDLVAALDSKLNKWVDSIPDHLRWNPNREDGNFFNQSVALYAEYYHLQIVIHRPFIPSPSKPRPLTFPSLAICTNAARSCIHILHIQGTRNNFFSPHTLTHTFTAGIILLLGIWGAKRSNLLTNPTKEMAEVHRCMELLKVMEKQFWGAGRFWDMMNDLASKTSTGELPLSRPSPPWGTRQTHESGTSFPTESSLNPTSQNKTLGTTPSSVPKEPSFAELTQSALSRSLNADPPEFALPVYSNELGSLPLHGQVSFSTQAHDSQLQTYLPAQTDHWYSQSGIARSEPTSAGPRETSSSYGLHHAGPSVPPLQQQPPQQHSHHVPRSISTDEFSLTSEVNSRAQGSYGVVSPNTSGAFESPLDDNHPHIPEYGLRPMDLLSSNMGSNPPPPLSGGPLTDNMYSGMAEDPMSAPAHSTYQQQQGIPVQQDSYYPFALESNTAEVWSNAPTGFELDQWGAYLTEMMQSSDTHAST</sequence>
<dbReference type="GO" id="GO:0008270">
    <property type="term" value="F:zinc ion binding"/>
    <property type="evidence" value="ECO:0007669"/>
    <property type="project" value="InterPro"/>
</dbReference>
<dbReference type="Proteomes" id="UP000053424">
    <property type="component" value="Unassembled WGS sequence"/>
</dbReference>
<dbReference type="Pfam" id="PF04082">
    <property type="entry name" value="Fungal_trans"/>
    <property type="match status" value="1"/>
</dbReference>
<evidence type="ECO:0000313" key="6">
    <source>
        <dbReference type="Proteomes" id="UP000053424"/>
    </source>
</evidence>
<gene>
    <name evidence="5" type="ORF">M413DRAFT_440395</name>
</gene>
<dbReference type="GO" id="GO:0003700">
    <property type="term" value="F:DNA-binding transcription factor activity"/>
    <property type="evidence" value="ECO:0007669"/>
    <property type="project" value="InterPro"/>
</dbReference>
<dbReference type="AlphaFoldDB" id="A0A0C3CSE8"/>
<feature type="compositionally biased region" description="Polar residues" evidence="3">
    <location>
        <begin position="944"/>
        <end position="961"/>
    </location>
</feature>
<accession>A0A0C3CSE8</accession>
<feature type="domain" description="Xylanolytic transcriptional activator regulatory" evidence="4">
    <location>
        <begin position="530"/>
        <end position="603"/>
    </location>
</feature>
<dbReference type="OrthoDB" id="4456959at2759"/>